<dbReference type="InterPro" id="IPR018359">
    <property type="entry name" value="Bromodomain_CS"/>
</dbReference>
<dbReference type="Gene3D" id="1.20.920.10">
    <property type="entry name" value="Bromodomain-like"/>
    <property type="match status" value="2"/>
</dbReference>
<gene>
    <name evidence="10" type="ORF">JTE90_006664</name>
</gene>
<dbReference type="InterPro" id="IPR036427">
    <property type="entry name" value="Bromodomain-like_sf"/>
</dbReference>
<dbReference type="InterPro" id="IPR001487">
    <property type="entry name" value="Bromodomain"/>
</dbReference>
<evidence type="ECO:0000256" key="1">
    <source>
        <dbReference type="ARBA" id="ARBA00004123"/>
    </source>
</evidence>
<feature type="region of interest" description="Disordered" evidence="8">
    <location>
        <begin position="381"/>
        <end position="428"/>
    </location>
</feature>
<dbReference type="PRINTS" id="PR00503">
    <property type="entry name" value="BROMODOMAIN"/>
</dbReference>
<dbReference type="PROSITE" id="PS00633">
    <property type="entry name" value="BROMODOMAIN_1"/>
    <property type="match status" value="2"/>
</dbReference>
<evidence type="ECO:0000256" key="7">
    <source>
        <dbReference type="PROSITE-ProRule" id="PRU00035"/>
    </source>
</evidence>
<dbReference type="InterPro" id="IPR022591">
    <property type="entry name" value="TAF1_HAT_dom"/>
</dbReference>
<keyword evidence="5" id="KW-0804">Transcription</keyword>
<dbReference type="PANTHER" id="PTHR13900:SF0">
    <property type="entry name" value="TRANSCRIPTION INITIATION FACTOR TFIID SUBUNIT 1"/>
    <property type="match status" value="1"/>
</dbReference>
<dbReference type="GO" id="GO:0017025">
    <property type="term" value="F:TBP-class protein binding"/>
    <property type="evidence" value="ECO:0007669"/>
    <property type="project" value="InterPro"/>
</dbReference>
<feature type="domain" description="Bromo" evidence="9">
    <location>
        <begin position="1377"/>
        <end position="1447"/>
    </location>
</feature>
<evidence type="ECO:0000256" key="2">
    <source>
        <dbReference type="ARBA" id="ARBA00009064"/>
    </source>
</evidence>
<dbReference type="PANTHER" id="PTHR13900">
    <property type="entry name" value="TRANSCRIPTION INITIATION FACTOR TFIID"/>
    <property type="match status" value="1"/>
</dbReference>
<evidence type="ECO:0000313" key="10">
    <source>
        <dbReference type="EMBL" id="KAG8190490.1"/>
    </source>
</evidence>
<evidence type="ECO:0000256" key="3">
    <source>
        <dbReference type="ARBA" id="ARBA00023015"/>
    </source>
</evidence>
<feature type="region of interest" description="Disordered" evidence="8">
    <location>
        <begin position="1564"/>
        <end position="1584"/>
    </location>
</feature>
<dbReference type="Proteomes" id="UP000827092">
    <property type="component" value="Unassembled WGS sequence"/>
</dbReference>
<protein>
    <recommendedName>
        <fullName evidence="9">Bromo domain-containing protein</fullName>
    </recommendedName>
</protein>
<evidence type="ECO:0000256" key="4">
    <source>
        <dbReference type="ARBA" id="ARBA00023117"/>
    </source>
</evidence>
<dbReference type="GO" id="GO:0016251">
    <property type="term" value="F:RNA polymerase II general transcription initiation factor activity"/>
    <property type="evidence" value="ECO:0007669"/>
    <property type="project" value="InterPro"/>
</dbReference>
<dbReference type="SMART" id="SM00297">
    <property type="entry name" value="BROMO"/>
    <property type="match status" value="2"/>
</dbReference>
<accession>A0AAV6V3S5</accession>
<comment type="subcellular location">
    <subcellularLocation>
        <location evidence="1">Nucleus</location>
    </subcellularLocation>
</comment>
<dbReference type="GO" id="GO:0004402">
    <property type="term" value="F:histone acetyltransferase activity"/>
    <property type="evidence" value="ECO:0007669"/>
    <property type="project" value="InterPro"/>
</dbReference>
<evidence type="ECO:0000256" key="5">
    <source>
        <dbReference type="ARBA" id="ARBA00023163"/>
    </source>
</evidence>
<sequence>MNWVSVPQETIHSMGYEVRFKGMEEEESLSDHGFEPKSPSAIDFYDINELCDLPEEDSQVVHSSDSEDSNDPPHNTLEDPFSGREVSGVIIPDKPLAGVLPYKYQNIDVNLLFPEFRHDQVLRFLRLFGPGKKSMPDIWRSVRKRISEEKKKREAKKSSSGDVEKPVVKECDVESDEEIRFLQHKENPINLSIEDSSLGSKSVNNAWRFGPAKLWYDVADVPENAETYDYGFKLAEDDNEAVVSDDVPDESFLMVSQYEWENDVIWDGDEVKKDIEDNVYTRSKKAGWIPISLDRTVASYRNQLNFFSSQRHTSKIQSNTRTIAMRQFSDLNKKEISHSLFPEENEKLLYDKWEDDVIWDSEAMPRISYPKLVEPDKDVILEIPDDKPPDPEDPEPAKDKKDRKFRPVIKKPEEEEDSEMLDSSTSKTDFYNISNDEFYNPKMTQENALQINKGGTLLQHSIPALELQAPYFQTYLGPVKLKRFHRPTLKQYSHGPLSEVNFHGVKSLAKRIRQKEMQRQRELKESGGGEMFFMRKPSDLSGKDGDLVFFEFSEEHPPLMNQVGMASKIKNYYRRRPGKEASMPEYKYGELAYSHHSPFIGALQPGQSIQAYENHLFRSPIYEHSVEPTDFLIIRTRFKYLIREVETVYAVGQQLPLIEVPAPKSEKTSNFMRDFLMVYIYRLFWKSVDRPRKIRMETIKKAFPLLKEFTIRKRLNLCADFQRTGYDYKFWVLKNGFRLPTEDEIRLLVSPEQCCAYYSMLAAENRLKEAGYGDKFLLTADDENDIIQNKLDDEVKAAPWNTTQAFISAMKGKCLLEISGVADPTGCGEGFSYIKAPNKPQWSKDDKDAQNPAKKLVRGTDADLRRLSLSSAKKLLKGFNVSDKEIKNMTRWQVIDVVRTLSTEQAKMGDEGVTKYARGNLHSHAEYMRRYKDECQRVFDLQNRILSSKEVLSSDEDSSSEEDSDLEEMGKTIEDMLSNKKSMKELSHEHEEAERKELQKFMALGGSSDTKPADKTDEKTFEGKILKIYRTYRNHDGSTFVRVETVRKTEVIELYTKIRDSKDQEFITNYSLNEEQKEAFRRERRRIQDQLRRIKRNESKVSYKEPAKKKMKIENPQLFKVKCGACGAAGHMRTNRACPLFSSSPSLPPIQVAMTEEQEEAAEKAALEEQNLIKIDETKIIVSKQLIKHADEIRRKSLVLKIPKDAVAKAKRRSKGEYDDNFSDYLSMPKGIHRKRVDPVVSISVIFEKLISELKALPHTQPFWLPVSVKNAPNYHDIIKHPMDLLTMKDKSRQQKYKSREDFLKDMQQMLDNSDLYNGNHSFLSLTAHTMLDHCIKKFSEEEEKLMELEKAINPLLDSAQVAFSFLLETVITDELKSVPESWPFHKPVDKRTAKGYYTLVKNPMDLDSLIRNCKSHKYKNRASFLNDVELIHSNSVIFNGATSQFTKIARDIVNACQVSLEMYAEQFEKLESGIREMEAANPNSNHNNSPPRRLKLVVKPIVKHKPPSTLNGSADTDMYVDVESVEPKRPNILDSAMGCLKSENGDSNSSFTFPDLCYDSQPYSGPASPSFPTQSESLFNSNGVLHSGYSSPAHSEDPVQSYSNRLACDNICDDLMLSETDSSEDDLQAVDPL</sequence>
<evidence type="ECO:0000256" key="6">
    <source>
        <dbReference type="ARBA" id="ARBA00023242"/>
    </source>
</evidence>
<feature type="region of interest" description="Disordered" evidence="8">
    <location>
        <begin position="56"/>
        <end position="82"/>
    </location>
</feature>
<dbReference type="SUPFAM" id="SSF47370">
    <property type="entry name" value="Bromodomain"/>
    <property type="match status" value="2"/>
</dbReference>
<feature type="compositionally biased region" description="Acidic residues" evidence="8">
    <location>
        <begin position="953"/>
        <end position="967"/>
    </location>
</feature>
<dbReference type="Pfam" id="PF15288">
    <property type="entry name" value="zf-CCHC_6"/>
    <property type="match status" value="1"/>
</dbReference>
<comment type="similarity">
    <text evidence="2">Belongs to the TAF1 family.</text>
</comment>
<dbReference type="InterPro" id="IPR041670">
    <property type="entry name" value="Znf-CCHC_6"/>
</dbReference>
<dbReference type="Pfam" id="PF00439">
    <property type="entry name" value="Bromodomain"/>
    <property type="match status" value="2"/>
</dbReference>
<dbReference type="EMBL" id="JAFNEN010000182">
    <property type="protein sequence ID" value="KAG8190490.1"/>
    <property type="molecule type" value="Genomic_DNA"/>
</dbReference>
<evidence type="ECO:0000313" key="11">
    <source>
        <dbReference type="Proteomes" id="UP000827092"/>
    </source>
</evidence>
<evidence type="ECO:0000259" key="9">
    <source>
        <dbReference type="PROSITE" id="PS50014"/>
    </source>
</evidence>
<dbReference type="Pfam" id="PF12157">
    <property type="entry name" value="DUF3591"/>
    <property type="match status" value="1"/>
</dbReference>
<reference evidence="10 11" key="1">
    <citation type="journal article" date="2022" name="Nat. Ecol. Evol.">
        <title>A masculinizing supergene underlies an exaggerated male reproductive morph in a spider.</title>
        <authorList>
            <person name="Hendrickx F."/>
            <person name="De Corte Z."/>
            <person name="Sonet G."/>
            <person name="Van Belleghem S.M."/>
            <person name="Kostlbacher S."/>
            <person name="Vangestel C."/>
        </authorList>
    </citation>
    <scope>NUCLEOTIDE SEQUENCE [LARGE SCALE GENOMIC DNA]</scope>
    <source>
        <strain evidence="10">W744_W776</strain>
    </source>
</reference>
<keyword evidence="11" id="KW-1185">Reference proteome</keyword>
<feature type="region of interest" description="Disordered" evidence="8">
    <location>
        <begin position="950"/>
        <end position="969"/>
    </location>
</feature>
<keyword evidence="6" id="KW-0539">Nucleus</keyword>
<comment type="caution">
    <text evidence="10">The sequence shown here is derived from an EMBL/GenBank/DDBJ whole genome shotgun (WGS) entry which is preliminary data.</text>
</comment>
<feature type="domain" description="Bromo" evidence="9">
    <location>
        <begin position="1255"/>
        <end position="1325"/>
    </location>
</feature>
<dbReference type="GO" id="GO:0051123">
    <property type="term" value="P:RNA polymerase II preinitiation complex assembly"/>
    <property type="evidence" value="ECO:0007669"/>
    <property type="project" value="TreeGrafter"/>
</dbReference>
<name>A0AAV6V3S5_9ARAC</name>
<evidence type="ECO:0000256" key="8">
    <source>
        <dbReference type="SAM" id="MobiDB-lite"/>
    </source>
</evidence>
<feature type="compositionally biased region" description="Basic and acidic residues" evidence="8">
    <location>
        <begin position="381"/>
        <end position="402"/>
    </location>
</feature>
<dbReference type="GO" id="GO:0005669">
    <property type="term" value="C:transcription factor TFIID complex"/>
    <property type="evidence" value="ECO:0007669"/>
    <property type="project" value="InterPro"/>
</dbReference>
<keyword evidence="4 7" id="KW-0103">Bromodomain</keyword>
<feature type="compositionally biased region" description="Polar residues" evidence="8">
    <location>
        <begin position="1571"/>
        <end position="1584"/>
    </location>
</feature>
<feature type="region of interest" description="Disordered" evidence="8">
    <location>
        <begin position="150"/>
        <end position="169"/>
    </location>
</feature>
<dbReference type="PROSITE" id="PS50014">
    <property type="entry name" value="BROMODOMAIN_2"/>
    <property type="match status" value="2"/>
</dbReference>
<proteinExistence type="inferred from homology"/>
<keyword evidence="3" id="KW-0805">Transcription regulation</keyword>
<organism evidence="10 11">
    <name type="scientific">Oedothorax gibbosus</name>
    <dbReference type="NCBI Taxonomy" id="931172"/>
    <lineage>
        <taxon>Eukaryota</taxon>
        <taxon>Metazoa</taxon>
        <taxon>Ecdysozoa</taxon>
        <taxon>Arthropoda</taxon>
        <taxon>Chelicerata</taxon>
        <taxon>Arachnida</taxon>
        <taxon>Araneae</taxon>
        <taxon>Araneomorphae</taxon>
        <taxon>Entelegynae</taxon>
        <taxon>Araneoidea</taxon>
        <taxon>Linyphiidae</taxon>
        <taxon>Erigoninae</taxon>
        <taxon>Oedothorax</taxon>
    </lineage>
</organism>
<dbReference type="InterPro" id="IPR040240">
    <property type="entry name" value="TAF1"/>
</dbReference>